<dbReference type="Pfam" id="PF23539">
    <property type="entry name" value="DUF7134"/>
    <property type="match status" value="1"/>
</dbReference>
<evidence type="ECO:0000256" key="10">
    <source>
        <dbReference type="SAM" id="Phobius"/>
    </source>
</evidence>
<dbReference type="InterPro" id="IPR011712">
    <property type="entry name" value="Sig_transdc_His_kin_sub3_dim/P"/>
</dbReference>
<keyword evidence="3" id="KW-0597">Phosphoprotein</keyword>
<evidence type="ECO:0000256" key="3">
    <source>
        <dbReference type="ARBA" id="ARBA00022553"/>
    </source>
</evidence>
<protein>
    <recommendedName>
        <fullName evidence="2">histidine kinase</fullName>
        <ecNumber evidence="2">2.7.13.3</ecNumber>
    </recommendedName>
</protein>
<dbReference type="Pfam" id="PF02518">
    <property type="entry name" value="HATPase_c"/>
    <property type="match status" value="1"/>
</dbReference>
<evidence type="ECO:0000256" key="4">
    <source>
        <dbReference type="ARBA" id="ARBA00022679"/>
    </source>
</evidence>
<reference evidence="14 15" key="1">
    <citation type="submission" date="2019-03" db="EMBL/GenBank/DDBJ databases">
        <authorList>
            <person name="Dong K."/>
        </authorList>
    </citation>
    <scope>NUCLEOTIDE SEQUENCE [LARGE SCALE GENOMIC DNA]</scope>
    <source>
        <strain evidence="15">dk512</strain>
    </source>
</reference>
<dbReference type="Gene3D" id="3.30.565.10">
    <property type="entry name" value="Histidine kinase-like ATPase, C-terminal domain"/>
    <property type="match status" value="1"/>
</dbReference>
<evidence type="ECO:0000256" key="5">
    <source>
        <dbReference type="ARBA" id="ARBA00022741"/>
    </source>
</evidence>
<evidence type="ECO:0000256" key="9">
    <source>
        <dbReference type="SAM" id="MobiDB-lite"/>
    </source>
</evidence>
<dbReference type="EMBL" id="CP038266">
    <property type="protein sequence ID" value="QBR89280.1"/>
    <property type="molecule type" value="Genomic_DNA"/>
</dbReference>
<dbReference type="PANTHER" id="PTHR24421">
    <property type="entry name" value="NITRATE/NITRITE SENSOR PROTEIN NARX-RELATED"/>
    <property type="match status" value="1"/>
</dbReference>
<comment type="catalytic activity">
    <reaction evidence="1">
        <text>ATP + protein L-histidine = ADP + protein N-phospho-L-histidine.</text>
        <dbReference type="EC" id="2.7.13.3"/>
    </reaction>
</comment>
<evidence type="ECO:0000256" key="8">
    <source>
        <dbReference type="ARBA" id="ARBA00023012"/>
    </source>
</evidence>
<dbReference type="InterPro" id="IPR050482">
    <property type="entry name" value="Sensor_HK_TwoCompSys"/>
</dbReference>
<name>A0ABX5SSY9_9MICO</name>
<keyword evidence="7" id="KW-0067">ATP-binding</keyword>
<proteinExistence type="predicted"/>
<keyword evidence="15" id="KW-1185">Reference proteome</keyword>
<dbReference type="Gene3D" id="1.20.5.1930">
    <property type="match status" value="1"/>
</dbReference>
<keyword evidence="10" id="KW-0472">Membrane</keyword>
<evidence type="ECO:0000259" key="11">
    <source>
        <dbReference type="Pfam" id="PF02518"/>
    </source>
</evidence>
<accession>A0ABX5SSY9</accession>
<dbReference type="InterPro" id="IPR003594">
    <property type="entry name" value="HATPase_dom"/>
</dbReference>
<feature type="transmembrane region" description="Helical" evidence="10">
    <location>
        <begin position="193"/>
        <end position="213"/>
    </location>
</feature>
<feature type="region of interest" description="Disordered" evidence="9">
    <location>
        <begin position="1"/>
        <end position="27"/>
    </location>
</feature>
<dbReference type="Proteomes" id="UP000295748">
    <property type="component" value="Chromosome"/>
</dbReference>
<keyword evidence="4" id="KW-0808">Transferase</keyword>
<sequence>MDAAPMLRTGRLPTPPPAASRGGPRSATRAGDAAAAIACDTADMTHMGAATSGLGRVRPDVLGSLALGVFLLPVTVAAVVQASDEPWVWTEPATIALFAGLHATSLLWSRRTRSALVAGSAIMLALAFLPLDATTTAAMLPSSLAYLLIVFGAARDPDAALGRAGLALGVAGALLIVAAHRVVVSAGPLHDDLLVDLLAFAGLTAAVVAVWAVGRLMRARDERASERAAEHVRDAIAAERRSISRDLHDIVAHSMTVMVAQAEAGIVAGRHDPAASTQALTRIADAGRESMRDMRALLNVLGEGGDAAALSPSPAIDDLTALVDGAAGPGRAISLIETGHRGRLARDAELAVHRTVQEALTNVVRHVRPPVRVQVALRWSPADLTLEIADDGGSGPLEPNRTGSGRGLIGMRERVTRAGGTLEIDRSPAWRVRARFPTMPVAG</sequence>
<dbReference type="SUPFAM" id="SSF55874">
    <property type="entry name" value="ATPase domain of HSP90 chaperone/DNA topoisomerase II/histidine kinase"/>
    <property type="match status" value="1"/>
</dbReference>
<feature type="transmembrane region" description="Helical" evidence="10">
    <location>
        <begin position="115"/>
        <end position="131"/>
    </location>
</feature>
<evidence type="ECO:0000256" key="7">
    <source>
        <dbReference type="ARBA" id="ARBA00022840"/>
    </source>
</evidence>
<evidence type="ECO:0000259" key="13">
    <source>
        <dbReference type="Pfam" id="PF23539"/>
    </source>
</evidence>
<evidence type="ECO:0000256" key="6">
    <source>
        <dbReference type="ARBA" id="ARBA00022777"/>
    </source>
</evidence>
<keyword evidence="10" id="KW-1133">Transmembrane helix</keyword>
<dbReference type="CDD" id="cd16917">
    <property type="entry name" value="HATPase_UhpB-NarQ-NarX-like"/>
    <property type="match status" value="1"/>
</dbReference>
<dbReference type="Pfam" id="PF07730">
    <property type="entry name" value="HisKA_3"/>
    <property type="match status" value="1"/>
</dbReference>
<evidence type="ECO:0000313" key="14">
    <source>
        <dbReference type="EMBL" id="QBR89280.1"/>
    </source>
</evidence>
<evidence type="ECO:0000256" key="1">
    <source>
        <dbReference type="ARBA" id="ARBA00000085"/>
    </source>
</evidence>
<gene>
    <name evidence="14" type="ORF">E4K62_11680</name>
</gene>
<dbReference type="InterPro" id="IPR036890">
    <property type="entry name" value="HATPase_C_sf"/>
</dbReference>
<dbReference type="InterPro" id="IPR055558">
    <property type="entry name" value="DUF7134"/>
</dbReference>
<keyword evidence="10" id="KW-0812">Transmembrane</keyword>
<feature type="domain" description="Signal transduction histidine kinase subgroup 3 dimerisation and phosphoacceptor" evidence="12">
    <location>
        <begin position="239"/>
        <end position="303"/>
    </location>
</feature>
<feature type="transmembrane region" description="Helical" evidence="10">
    <location>
        <begin position="137"/>
        <end position="154"/>
    </location>
</feature>
<evidence type="ECO:0000256" key="2">
    <source>
        <dbReference type="ARBA" id="ARBA00012438"/>
    </source>
</evidence>
<keyword evidence="6" id="KW-0418">Kinase</keyword>
<keyword evidence="5" id="KW-0547">Nucleotide-binding</keyword>
<keyword evidence="8" id="KW-0902">Two-component regulatory system</keyword>
<dbReference type="PANTHER" id="PTHR24421:SF10">
    <property type="entry name" value="NITRATE_NITRITE SENSOR PROTEIN NARQ"/>
    <property type="match status" value="1"/>
</dbReference>
<evidence type="ECO:0000313" key="15">
    <source>
        <dbReference type="Proteomes" id="UP000295748"/>
    </source>
</evidence>
<feature type="transmembrane region" description="Helical" evidence="10">
    <location>
        <begin position="166"/>
        <end position="187"/>
    </location>
</feature>
<feature type="transmembrane region" description="Helical" evidence="10">
    <location>
        <begin position="87"/>
        <end position="108"/>
    </location>
</feature>
<evidence type="ECO:0000259" key="12">
    <source>
        <dbReference type="Pfam" id="PF07730"/>
    </source>
</evidence>
<feature type="domain" description="DUF7134" evidence="13">
    <location>
        <begin position="66"/>
        <end position="220"/>
    </location>
</feature>
<feature type="domain" description="Histidine kinase/HSP90-like ATPase" evidence="11">
    <location>
        <begin position="349"/>
        <end position="437"/>
    </location>
</feature>
<organism evidence="14 15">
    <name type="scientific">Microbacterium wangchenii</name>
    <dbReference type="NCBI Taxonomy" id="2541726"/>
    <lineage>
        <taxon>Bacteria</taxon>
        <taxon>Bacillati</taxon>
        <taxon>Actinomycetota</taxon>
        <taxon>Actinomycetes</taxon>
        <taxon>Micrococcales</taxon>
        <taxon>Microbacteriaceae</taxon>
        <taxon>Microbacterium</taxon>
    </lineage>
</organism>
<dbReference type="EC" id="2.7.13.3" evidence="2"/>
<feature type="transmembrane region" description="Helical" evidence="10">
    <location>
        <begin position="61"/>
        <end position="81"/>
    </location>
</feature>